<keyword evidence="4" id="KW-1185">Reference proteome</keyword>
<dbReference type="FunCoup" id="A0A7L4YTE1">
    <property type="interactions" value="1"/>
</dbReference>
<dbReference type="Gene3D" id="3.90.79.10">
    <property type="entry name" value="Nucleoside Triphosphate Pyrophosphohydrolase"/>
    <property type="match status" value="1"/>
</dbReference>
<dbReference type="SMART" id="SM00855">
    <property type="entry name" value="PGAM"/>
    <property type="match status" value="1"/>
</dbReference>
<dbReference type="AlphaFoldDB" id="A0A7L4YTE1"/>
<dbReference type="InParanoid" id="A0A7L4YTE1"/>
<dbReference type="RefSeq" id="WP_159546921.1">
    <property type="nucleotide sequence ID" value="NZ_CP047156.1"/>
</dbReference>
<proteinExistence type="predicted"/>
<evidence type="ECO:0000256" key="1">
    <source>
        <dbReference type="ARBA" id="ARBA00022801"/>
    </source>
</evidence>
<gene>
    <name evidence="3" type="ORF">EK0264_16935</name>
</gene>
<organism evidence="3 4">
    <name type="scientific">Epidermidibacterium keratini</name>
    <dbReference type="NCBI Taxonomy" id="1891644"/>
    <lineage>
        <taxon>Bacteria</taxon>
        <taxon>Bacillati</taxon>
        <taxon>Actinomycetota</taxon>
        <taxon>Actinomycetes</taxon>
        <taxon>Sporichthyales</taxon>
        <taxon>Sporichthyaceae</taxon>
        <taxon>Epidermidibacterium</taxon>
    </lineage>
</organism>
<dbReference type="InterPro" id="IPR000086">
    <property type="entry name" value="NUDIX_hydrolase_dom"/>
</dbReference>
<dbReference type="Proteomes" id="UP000463857">
    <property type="component" value="Chromosome"/>
</dbReference>
<dbReference type="PANTHER" id="PTHR21340">
    <property type="entry name" value="DIADENOSINE 5,5-P1,P4-TETRAPHOSPHATE PYROPHOSPHOHYDROLASE MUTT"/>
    <property type="match status" value="1"/>
</dbReference>
<evidence type="ECO:0000313" key="3">
    <source>
        <dbReference type="EMBL" id="QHC01797.1"/>
    </source>
</evidence>
<dbReference type="Gene3D" id="3.40.50.1240">
    <property type="entry name" value="Phosphoglycerate mutase-like"/>
    <property type="match status" value="1"/>
</dbReference>
<dbReference type="PROSITE" id="PS51462">
    <property type="entry name" value="NUDIX"/>
    <property type="match status" value="1"/>
</dbReference>
<evidence type="ECO:0000313" key="4">
    <source>
        <dbReference type="Proteomes" id="UP000463857"/>
    </source>
</evidence>
<dbReference type="SUPFAM" id="SSF55811">
    <property type="entry name" value="Nudix"/>
    <property type="match status" value="1"/>
</dbReference>
<dbReference type="InterPro" id="IPR020084">
    <property type="entry name" value="NUDIX_hydrolase_CS"/>
</dbReference>
<dbReference type="Pfam" id="PF00300">
    <property type="entry name" value="His_Phos_1"/>
    <property type="match status" value="1"/>
</dbReference>
<dbReference type="InterPro" id="IPR051325">
    <property type="entry name" value="Nudix_hydrolase_domain"/>
</dbReference>
<dbReference type="InterPro" id="IPR013078">
    <property type="entry name" value="His_Pase_superF_clade-1"/>
</dbReference>
<protein>
    <submittedName>
        <fullName evidence="3">NUDIX domain-containing protein</fullName>
    </submittedName>
</protein>
<evidence type="ECO:0000259" key="2">
    <source>
        <dbReference type="PROSITE" id="PS51462"/>
    </source>
</evidence>
<accession>A0A7L4YTE1</accession>
<dbReference type="Pfam" id="PF00293">
    <property type="entry name" value="NUDIX"/>
    <property type="match status" value="1"/>
</dbReference>
<dbReference type="SUPFAM" id="SSF53254">
    <property type="entry name" value="Phosphoglycerate mutase-like"/>
    <property type="match status" value="1"/>
</dbReference>
<feature type="domain" description="Nudix hydrolase" evidence="2">
    <location>
        <begin position="7"/>
        <end position="137"/>
    </location>
</feature>
<dbReference type="KEGG" id="eke:EK0264_16935"/>
<dbReference type="InterPro" id="IPR029033">
    <property type="entry name" value="His_PPase_superfam"/>
</dbReference>
<dbReference type="PROSITE" id="PS00893">
    <property type="entry name" value="NUDIX_BOX"/>
    <property type="match status" value="1"/>
</dbReference>
<dbReference type="PANTHER" id="PTHR21340:SF0">
    <property type="entry name" value="BIS(5'-NUCLEOSYL)-TETRAPHOSPHATASE [ASYMMETRICAL]"/>
    <property type="match status" value="1"/>
</dbReference>
<dbReference type="CDD" id="cd07067">
    <property type="entry name" value="HP_PGM_like"/>
    <property type="match status" value="1"/>
</dbReference>
<name>A0A7L4YTE1_9ACTN</name>
<dbReference type="InterPro" id="IPR015797">
    <property type="entry name" value="NUDIX_hydrolase-like_dom_sf"/>
</dbReference>
<keyword evidence="1" id="KW-0378">Hydrolase</keyword>
<dbReference type="OrthoDB" id="4287477at2"/>
<dbReference type="GO" id="GO:0006167">
    <property type="term" value="P:AMP biosynthetic process"/>
    <property type="evidence" value="ECO:0007669"/>
    <property type="project" value="TreeGrafter"/>
</dbReference>
<dbReference type="GO" id="GO:0006754">
    <property type="term" value="P:ATP biosynthetic process"/>
    <property type="evidence" value="ECO:0007669"/>
    <property type="project" value="TreeGrafter"/>
</dbReference>
<dbReference type="CDD" id="cd03673">
    <property type="entry name" value="NUDIX_Ap6A_hydrolase"/>
    <property type="match status" value="1"/>
</dbReference>
<dbReference type="EMBL" id="CP047156">
    <property type="protein sequence ID" value="QHC01797.1"/>
    <property type="molecule type" value="Genomic_DNA"/>
</dbReference>
<reference evidence="3 4" key="1">
    <citation type="journal article" date="2018" name="Int. J. Syst. Evol. Microbiol.">
        <title>Epidermidibacterium keratini gen. nov., sp. nov., a member of the family Sporichthyaceae, isolated from keratin epidermis.</title>
        <authorList>
            <person name="Lee D.G."/>
            <person name="Trujillo M.E."/>
            <person name="Kang S."/>
            <person name="Nam J.J."/>
            <person name="Kim Y.J."/>
        </authorList>
    </citation>
    <scope>NUCLEOTIDE SEQUENCE [LARGE SCALE GENOMIC DNA]</scope>
    <source>
        <strain evidence="3 4">EPI-7</strain>
    </source>
</reference>
<dbReference type="GO" id="GO:0004081">
    <property type="term" value="F:bis(5'-nucleosyl)-tetraphosphatase (asymmetrical) activity"/>
    <property type="evidence" value="ECO:0007669"/>
    <property type="project" value="TreeGrafter"/>
</dbReference>
<sequence length="300" mass="32889">MSSRSTDLVAAGGVVWRNGPSGPLVLLVHRPKYDDWSLPKGKAERGENVVLTAMREVVEETGLPVRIGARLGTIEYDVKNRRKIVHYWSMPLVDDNDLEPAADDIDEVDEFAWLSPSRARRALTYADDVEILNRWEKVGTSRISLLLVRHGRAGSRSEWAGPDRSRPLDERGVAQSDAIAQTLPAFGPTTVYSARPERCRQTVEPLAAVLGVPVRSADALSDNDFEERPERTIEAIRALICAPSPVVACSQGTTIEQALSAVVPAKLGPFESKKGSVWAIGVRDGRIVVADYYPSLLPED</sequence>